<dbReference type="EMBL" id="JABAIL010000002">
    <property type="protein sequence ID" value="NLR90946.1"/>
    <property type="molecule type" value="Genomic_DNA"/>
</dbReference>
<feature type="domain" description="LysM" evidence="2">
    <location>
        <begin position="306"/>
        <end position="350"/>
    </location>
</feature>
<comment type="caution">
    <text evidence="3">The sequence shown here is derived from an EMBL/GenBank/DDBJ whole genome shotgun (WGS) entry which is preliminary data.</text>
</comment>
<dbReference type="PANTHER" id="PTHR21666:SF270">
    <property type="entry name" value="MUREIN HYDROLASE ACTIVATOR ENVC"/>
    <property type="match status" value="1"/>
</dbReference>
<protein>
    <submittedName>
        <fullName evidence="3">Peptidoglycan DD-metalloendopeptidase family protein</fullName>
    </submittedName>
</protein>
<dbReference type="SUPFAM" id="SSF54106">
    <property type="entry name" value="LysM domain"/>
    <property type="match status" value="1"/>
</dbReference>
<evidence type="ECO:0000313" key="4">
    <source>
        <dbReference type="Proteomes" id="UP000585050"/>
    </source>
</evidence>
<dbReference type="PANTHER" id="PTHR21666">
    <property type="entry name" value="PEPTIDASE-RELATED"/>
    <property type="match status" value="1"/>
</dbReference>
<evidence type="ECO:0000313" key="3">
    <source>
        <dbReference type="EMBL" id="NLR90946.1"/>
    </source>
</evidence>
<dbReference type="AlphaFoldDB" id="A0A7X8XV40"/>
<dbReference type="GO" id="GO:0004222">
    <property type="term" value="F:metalloendopeptidase activity"/>
    <property type="evidence" value="ECO:0007669"/>
    <property type="project" value="TreeGrafter"/>
</dbReference>
<feature type="chain" id="PRO_5031281294" evidence="1">
    <location>
        <begin position="31"/>
        <end position="351"/>
    </location>
</feature>
<dbReference type="InterPro" id="IPR050570">
    <property type="entry name" value="Cell_wall_metabolism_enzyme"/>
</dbReference>
<dbReference type="Pfam" id="PF01551">
    <property type="entry name" value="Peptidase_M23"/>
    <property type="match status" value="1"/>
</dbReference>
<dbReference type="InterPro" id="IPR036779">
    <property type="entry name" value="LysM_dom_sf"/>
</dbReference>
<dbReference type="SUPFAM" id="SSF51261">
    <property type="entry name" value="Duplicated hybrid motif"/>
    <property type="match status" value="1"/>
</dbReference>
<dbReference type="InterPro" id="IPR011055">
    <property type="entry name" value="Dup_hybrid_motif"/>
</dbReference>
<dbReference type="CDD" id="cd00118">
    <property type="entry name" value="LysM"/>
    <property type="match status" value="1"/>
</dbReference>
<proteinExistence type="predicted"/>
<dbReference type="InterPro" id="IPR018392">
    <property type="entry name" value="LysM"/>
</dbReference>
<gene>
    <name evidence="3" type="ORF">HGP29_06995</name>
</gene>
<evidence type="ECO:0000256" key="1">
    <source>
        <dbReference type="SAM" id="SignalP"/>
    </source>
</evidence>
<evidence type="ECO:0000259" key="2">
    <source>
        <dbReference type="PROSITE" id="PS51782"/>
    </source>
</evidence>
<dbReference type="RefSeq" id="WP_168881653.1">
    <property type="nucleotide sequence ID" value="NZ_JABAIL010000002.1"/>
</dbReference>
<accession>A0A7X8XV40</accession>
<dbReference type="InterPro" id="IPR016047">
    <property type="entry name" value="M23ase_b-sheet_dom"/>
</dbReference>
<dbReference type="CDD" id="cd12797">
    <property type="entry name" value="M23_peptidase"/>
    <property type="match status" value="1"/>
</dbReference>
<reference evidence="3 4" key="1">
    <citation type="submission" date="2020-04" db="EMBL/GenBank/DDBJ databases">
        <title>Flammeovirga sp. SR4, a novel species isolated from seawater.</title>
        <authorList>
            <person name="Wang X."/>
        </authorList>
    </citation>
    <scope>NUCLEOTIDE SEQUENCE [LARGE SCALE GENOMIC DNA]</scope>
    <source>
        <strain evidence="3 4">SR4</strain>
    </source>
</reference>
<dbReference type="SMART" id="SM00257">
    <property type="entry name" value="LysM"/>
    <property type="match status" value="1"/>
</dbReference>
<organism evidence="3 4">
    <name type="scientific">Flammeovirga agarivorans</name>
    <dbReference type="NCBI Taxonomy" id="2726742"/>
    <lineage>
        <taxon>Bacteria</taxon>
        <taxon>Pseudomonadati</taxon>
        <taxon>Bacteroidota</taxon>
        <taxon>Cytophagia</taxon>
        <taxon>Cytophagales</taxon>
        <taxon>Flammeovirgaceae</taxon>
        <taxon>Flammeovirga</taxon>
    </lineage>
</organism>
<dbReference type="PROSITE" id="PS51782">
    <property type="entry name" value="LYSM"/>
    <property type="match status" value="1"/>
</dbReference>
<feature type="signal peptide" evidence="1">
    <location>
        <begin position="1"/>
        <end position="30"/>
    </location>
</feature>
<dbReference type="Pfam" id="PF01476">
    <property type="entry name" value="LysM"/>
    <property type="match status" value="1"/>
</dbReference>
<sequence>MFLNFKLSKQKTSIAITFFSLCLLSSSANGQGFFKKLFKGKEKKQENVAITSLNEETEEAISTFLLSNGEIACATDKAIENLPTPYQRINLNSTEQCQSLVEIQPGKFVDAVYLNGFDYYKSWDNWNVNPYNISSKVLSDSVQLHLYDSTASSTQWAYPLDQPQRVTSKYGFRRWRFHHGVDVKVAIGDSIRSMFDGVVRIAKYNRRGYGYYVMVRHKNGLETLYGHMSRYIVRAGQEVKAGEVIGLGGNTGRSTGPHLHFEIRYQGYGFNPSDMVDFANQEIDIPADFDLTAKNYELLIESKKSVYHRIRPGDSLWKISRKYGTSISKICRLNGMSKRTTLRVGRTLRVR</sequence>
<keyword evidence="4" id="KW-1185">Reference proteome</keyword>
<dbReference type="Proteomes" id="UP000585050">
    <property type="component" value="Unassembled WGS sequence"/>
</dbReference>
<keyword evidence="1" id="KW-0732">Signal</keyword>
<dbReference type="Gene3D" id="2.70.70.10">
    <property type="entry name" value="Glucose Permease (Domain IIA)"/>
    <property type="match status" value="1"/>
</dbReference>
<name>A0A7X8XV40_9BACT</name>
<dbReference type="Gene3D" id="3.10.350.10">
    <property type="entry name" value="LysM domain"/>
    <property type="match status" value="1"/>
</dbReference>